<dbReference type="PANTHER" id="PTHR24363:SF0">
    <property type="entry name" value="SERINE_THREONINE KINASE LIKE DOMAIN CONTAINING 1"/>
    <property type="match status" value="1"/>
</dbReference>
<evidence type="ECO:0000256" key="4">
    <source>
        <dbReference type="ARBA" id="ARBA00022741"/>
    </source>
</evidence>
<dbReference type="OrthoDB" id="428678at2"/>
<keyword evidence="6 9" id="KW-0067">ATP-binding</keyword>
<evidence type="ECO:0000256" key="10">
    <source>
        <dbReference type="SAM" id="MobiDB-lite"/>
    </source>
</evidence>
<evidence type="ECO:0000256" key="7">
    <source>
        <dbReference type="ARBA" id="ARBA00047899"/>
    </source>
</evidence>
<dbReference type="GO" id="GO:0005524">
    <property type="term" value="F:ATP binding"/>
    <property type="evidence" value="ECO:0007669"/>
    <property type="project" value="UniProtKB-UniRule"/>
</dbReference>
<dbReference type="InterPro" id="IPR000719">
    <property type="entry name" value="Prot_kinase_dom"/>
</dbReference>
<comment type="catalytic activity">
    <reaction evidence="7">
        <text>L-threonyl-[protein] + ATP = O-phospho-L-threonyl-[protein] + ADP + H(+)</text>
        <dbReference type="Rhea" id="RHEA:46608"/>
        <dbReference type="Rhea" id="RHEA-COMP:11060"/>
        <dbReference type="Rhea" id="RHEA-COMP:11605"/>
        <dbReference type="ChEBI" id="CHEBI:15378"/>
        <dbReference type="ChEBI" id="CHEBI:30013"/>
        <dbReference type="ChEBI" id="CHEBI:30616"/>
        <dbReference type="ChEBI" id="CHEBI:61977"/>
        <dbReference type="ChEBI" id="CHEBI:456216"/>
        <dbReference type="EC" id="2.7.11.1"/>
    </reaction>
</comment>
<evidence type="ECO:0000256" key="5">
    <source>
        <dbReference type="ARBA" id="ARBA00022777"/>
    </source>
</evidence>
<evidence type="ECO:0000313" key="12">
    <source>
        <dbReference type="EMBL" id="PZD70810.1"/>
    </source>
</evidence>
<dbReference type="InterPro" id="IPR017441">
    <property type="entry name" value="Protein_kinase_ATP_BS"/>
</dbReference>
<dbReference type="AlphaFoldDB" id="A0A2W1J980"/>
<protein>
    <recommendedName>
        <fullName evidence="1">non-specific serine/threonine protein kinase</fullName>
        <ecNumber evidence="1">2.7.11.1</ecNumber>
    </recommendedName>
</protein>
<dbReference type="GO" id="GO:0106310">
    <property type="term" value="F:protein serine kinase activity"/>
    <property type="evidence" value="ECO:0007669"/>
    <property type="project" value="RHEA"/>
</dbReference>
<accession>A0A2W1J980</accession>
<dbReference type="GO" id="GO:0004674">
    <property type="term" value="F:protein serine/threonine kinase activity"/>
    <property type="evidence" value="ECO:0007669"/>
    <property type="project" value="UniProtKB-KW"/>
</dbReference>
<keyword evidence="3 12" id="KW-0808">Transferase</keyword>
<evidence type="ECO:0000259" key="11">
    <source>
        <dbReference type="PROSITE" id="PS50011"/>
    </source>
</evidence>
<comment type="catalytic activity">
    <reaction evidence="8">
        <text>L-seryl-[protein] + ATP = O-phospho-L-seryl-[protein] + ADP + H(+)</text>
        <dbReference type="Rhea" id="RHEA:17989"/>
        <dbReference type="Rhea" id="RHEA-COMP:9863"/>
        <dbReference type="Rhea" id="RHEA-COMP:11604"/>
        <dbReference type="ChEBI" id="CHEBI:15378"/>
        <dbReference type="ChEBI" id="CHEBI:29999"/>
        <dbReference type="ChEBI" id="CHEBI:30616"/>
        <dbReference type="ChEBI" id="CHEBI:83421"/>
        <dbReference type="ChEBI" id="CHEBI:456216"/>
        <dbReference type="EC" id="2.7.11.1"/>
    </reaction>
</comment>
<feature type="domain" description="Protein kinase" evidence="11">
    <location>
        <begin position="11"/>
        <end position="278"/>
    </location>
</feature>
<dbReference type="Proteomes" id="UP000248857">
    <property type="component" value="Unassembled WGS sequence"/>
</dbReference>
<dbReference type="RefSeq" id="WP_110988640.1">
    <property type="nucleotide sequence ID" value="NZ_CAWNWM010000027.1"/>
</dbReference>
<keyword evidence="5 12" id="KW-0418">Kinase</keyword>
<keyword evidence="13" id="KW-1185">Reference proteome</keyword>
<dbReference type="PROSITE" id="PS50011">
    <property type="entry name" value="PROTEIN_KINASE_DOM"/>
    <property type="match status" value="1"/>
</dbReference>
<keyword evidence="4 9" id="KW-0547">Nucleotide-binding</keyword>
<dbReference type="InterPro" id="IPR008271">
    <property type="entry name" value="Ser/Thr_kinase_AS"/>
</dbReference>
<dbReference type="EMBL" id="PQWO01000027">
    <property type="protein sequence ID" value="PZD70810.1"/>
    <property type="molecule type" value="Genomic_DNA"/>
</dbReference>
<evidence type="ECO:0000256" key="3">
    <source>
        <dbReference type="ARBA" id="ARBA00022679"/>
    </source>
</evidence>
<dbReference type="InterPro" id="IPR011009">
    <property type="entry name" value="Kinase-like_dom_sf"/>
</dbReference>
<feature type="compositionally biased region" description="Basic and acidic residues" evidence="10">
    <location>
        <begin position="390"/>
        <end position="413"/>
    </location>
</feature>
<dbReference type="PANTHER" id="PTHR24363">
    <property type="entry name" value="SERINE/THREONINE PROTEIN KINASE"/>
    <property type="match status" value="1"/>
</dbReference>
<feature type="binding site" evidence="9">
    <location>
        <position position="42"/>
    </location>
    <ligand>
        <name>ATP</name>
        <dbReference type="ChEBI" id="CHEBI:30616"/>
    </ligand>
</feature>
<dbReference type="EC" id="2.7.11.1" evidence="1"/>
<dbReference type="CDD" id="cd14014">
    <property type="entry name" value="STKc_PknB_like"/>
    <property type="match status" value="1"/>
</dbReference>
<evidence type="ECO:0000256" key="9">
    <source>
        <dbReference type="PROSITE-ProRule" id="PRU10141"/>
    </source>
</evidence>
<reference evidence="12 13" key="1">
    <citation type="journal article" date="2018" name="Sci. Rep.">
        <title>A novel species of the marine cyanobacterium Acaryochloris with a unique pigment content and lifestyle.</title>
        <authorList>
            <person name="Partensky F."/>
            <person name="Six C."/>
            <person name="Ratin M."/>
            <person name="Garczarek L."/>
            <person name="Vaulot D."/>
            <person name="Probert I."/>
            <person name="Calteau A."/>
            <person name="Gourvil P."/>
            <person name="Marie D."/>
            <person name="Grebert T."/>
            <person name="Bouchier C."/>
            <person name="Le Panse S."/>
            <person name="Gachenot M."/>
            <person name="Rodriguez F."/>
            <person name="Garrido J.L."/>
        </authorList>
    </citation>
    <scope>NUCLEOTIDE SEQUENCE [LARGE SCALE GENOMIC DNA]</scope>
    <source>
        <strain evidence="12 13">RCC1774</strain>
    </source>
</reference>
<evidence type="ECO:0000256" key="6">
    <source>
        <dbReference type="ARBA" id="ARBA00022840"/>
    </source>
</evidence>
<evidence type="ECO:0000256" key="2">
    <source>
        <dbReference type="ARBA" id="ARBA00022527"/>
    </source>
</evidence>
<evidence type="ECO:0000256" key="1">
    <source>
        <dbReference type="ARBA" id="ARBA00012513"/>
    </source>
</evidence>
<dbReference type="Pfam" id="PF00069">
    <property type="entry name" value="Pkinase"/>
    <property type="match status" value="1"/>
</dbReference>
<comment type="caution">
    <text evidence="12">The sequence shown here is derived from an EMBL/GenBank/DDBJ whole genome shotgun (WGS) entry which is preliminary data.</text>
</comment>
<sequence>MRQNQLLVSRFEVLKTLGSGGFGDVFLAKDIHWPQKRICVVKQLKPIDDNPAVYQIVKERFLREAVLLEELGNGHPQIPCLYAYFEDQGQFYLVQEFIEGDTLAELVKVEGYLSEERVETILLKVLDVLDYIQQKRIIHRDIKPDNIIIRRTDQMPVLIDFGAVRESMGTVMNSTENAKSSIVIGTPGYMPPEQATGRPVYASDLYALGLTAVHALRGKAPQELDTDPMTGEIIWKQGFVLTNPILASVIDRAIQSHASQRFMTATLMKTALQSSPDFPETEVVQVRVPQVPATEVDTGVGSVQGAGGKTLGQQKPSGSQKMLWGGLVGGVVAIASTAFYLQQQAAHQKQISNIPAEEPAVLEPVATETRDSQNSQDELLETEPQQDLEEERRQAEARRQEELERQRQLEASRTEPPQVWRSESNLTRLVNLKQICLGNEVINTAQTVFGYENTPLTGALSFPRPKTGGCKGGDTLQGSFNLNGSAGRCSGTITVTWQSNEDAFIAWDIGNVGPSCPATTNYWEINTYPVAL</sequence>
<evidence type="ECO:0000313" key="13">
    <source>
        <dbReference type="Proteomes" id="UP000248857"/>
    </source>
</evidence>
<dbReference type="Gene3D" id="1.10.510.10">
    <property type="entry name" value="Transferase(Phosphotransferase) domain 1"/>
    <property type="match status" value="1"/>
</dbReference>
<dbReference type="PROSITE" id="PS00107">
    <property type="entry name" value="PROTEIN_KINASE_ATP"/>
    <property type="match status" value="1"/>
</dbReference>
<feature type="compositionally biased region" description="Acidic residues" evidence="10">
    <location>
        <begin position="378"/>
        <end position="389"/>
    </location>
</feature>
<keyword evidence="2" id="KW-0723">Serine/threonine-protein kinase</keyword>
<name>A0A2W1J980_9CYAN</name>
<organism evidence="12 13">
    <name type="scientific">Acaryochloris thomasi RCC1774</name>
    <dbReference type="NCBI Taxonomy" id="1764569"/>
    <lineage>
        <taxon>Bacteria</taxon>
        <taxon>Bacillati</taxon>
        <taxon>Cyanobacteriota</taxon>
        <taxon>Cyanophyceae</taxon>
        <taxon>Acaryochloridales</taxon>
        <taxon>Acaryochloridaceae</taxon>
        <taxon>Acaryochloris</taxon>
        <taxon>Acaryochloris thomasi</taxon>
    </lineage>
</organism>
<feature type="region of interest" description="Disordered" evidence="10">
    <location>
        <begin position="297"/>
        <end position="319"/>
    </location>
</feature>
<gene>
    <name evidence="12" type="primary">spkC_6</name>
    <name evidence="12" type="ORF">C1752_08952</name>
</gene>
<dbReference type="SMART" id="SM00220">
    <property type="entry name" value="S_TKc"/>
    <property type="match status" value="1"/>
</dbReference>
<proteinExistence type="predicted"/>
<dbReference type="SUPFAM" id="SSF56112">
    <property type="entry name" value="Protein kinase-like (PK-like)"/>
    <property type="match status" value="1"/>
</dbReference>
<dbReference type="PROSITE" id="PS00108">
    <property type="entry name" value="PROTEIN_KINASE_ST"/>
    <property type="match status" value="1"/>
</dbReference>
<feature type="region of interest" description="Disordered" evidence="10">
    <location>
        <begin position="365"/>
        <end position="420"/>
    </location>
</feature>
<evidence type="ECO:0000256" key="8">
    <source>
        <dbReference type="ARBA" id="ARBA00048679"/>
    </source>
</evidence>